<organism evidence="4 5">
    <name type="scientific">Discostella pseudostelligera</name>
    <dbReference type="NCBI Taxonomy" id="259834"/>
    <lineage>
        <taxon>Eukaryota</taxon>
        <taxon>Sar</taxon>
        <taxon>Stramenopiles</taxon>
        <taxon>Ochrophyta</taxon>
        <taxon>Bacillariophyta</taxon>
        <taxon>Coscinodiscophyceae</taxon>
        <taxon>Thalassiosirophycidae</taxon>
        <taxon>Stephanodiscales</taxon>
        <taxon>Stephanodiscaceae</taxon>
        <taxon>Discostella</taxon>
    </lineage>
</organism>
<feature type="compositionally biased region" description="Low complexity" evidence="1">
    <location>
        <begin position="614"/>
        <end position="626"/>
    </location>
</feature>
<feature type="compositionally biased region" description="Low complexity" evidence="1">
    <location>
        <begin position="164"/>
        <end position="173"/>
    </location>
</feature>
<gene>
    <name evidence="4" type="ORF">ACHAWU_004055</name>
</gene>
<feature type="compositionally biased region" description="Acidic residues" evidence="1">
    <location>
        <begin position="149"/>
        <end position="159"/>
    </location>
</feature>
<evidence type="ECO:0000256" key="1">
    <source>
        <dbReference type="SAM" id="MobiDB-lite"/>
    </source>
</evidence>
<dbReference type="AlphaFoldDB" id="A0ABD3MN15"/>
<dbReference type="InterPro" id="IPR013809">
    <property type="entry name" value="ENTH"/>
</dbReference>
<feature type="chain" id="PRO_5044851674" description="ENTH domain-containing protein" evidence="2">
    <location>
        <begin position="21"/>
        <end position="644"/>
    </location>
</feature>
<comment type="caution">
    <text evidence="4">The sequence shown here is derived from an EMBL/GenBank/DDBJ whole genome shotgun (WGS) entry which is preliminary data.</text>
</comment>
<feature type="domain" description="ENTH" evidence="3">
    <location>
        <begin position="249"/>
        <end position="403"/>
    </location>
</feature>
<sequence>MRVALLVILALGTATEVVLARSSGRPSASSAPRRSSRGGSGGSSSSRGGGSSGRSNSSSRGSGSASRRQRGPIDDDDDDDSDARYENVDDDVDDTVDDYDDDDEEEYTAPRRGSASSGGGGRRAPSRGSPPSSSSKPRGGRRPGARFDDNDDDEYDEDYPSPPRRSSSSSARRGGSRGGPPPRREDRVVSYNRSSSRRGPPPPSTFTRGLSAIRDRMPDPNAVKDTVLSATKAAQERTAQLSSNIYREVKGLTSSELEQVMLKATRPDDTPVKTKHVERLVGVTYQISGKYDIYDAVLRKLWNKMAEKDIRTKLKSVYVLHRFAVDGGPDHQEALKQRLRALRKTKDPKRSSGGRGGTRYFDSKVLIGVDDDPENQGYRAFLSRYAHYVLTRAQTFGGVFNEISLATMPSSSSPPASKKGGRSKSKVDVKPKNPPLCEEHLKFAQMVLKAGLACTLHEGEDSESTAMCVERVAADLMGLTAAVATALKRELKQSSSDTEELTKQWCEFYADELLPETKKFCKKVTNKLDAYGLYLPSRISASLSPELLEKGLKLGSSSSRTSTKEENADDEDKEEEEAAAAAADAEEEEQAVEEKADTCEEGEVGREKADEGDASIAMSAATASSTQGDEDEYDDEYDEYDEYD</sequence>
<evidence type="ECO:0000313" key="4">
    <source>
        <dbReference type="EMBL" id="KAL3764243.1"/>
    </source>
</evidence>
<feature type="compositionally biased region" description="Low complexity" evidence="1">
    <location>
        <begin position="189"/>
        <end position="198"/>
    </location>
</feature>
<feature type="compositionally biased region" description="Basic and acidic residues" evidence="1">
    <location>
        <begin position="592"/>
        <end position="611"/>
    </location>
</feature>
<evidence type="ECO:0000256" key="2">
    <source>
        <dbReference type="SAM" id="SignalP"/>
    </source>
</evidence>
<dbReference type="SMART" id="SM00273">
    <property type="entry name" value="ENTH"/>
    <property type="match status" value="1"/>
</dbReference>
<feature type="compositionally biased region" description="Gly residues" evidence="1">
    <location>
        <begin position="38"/>
        <end position="52"/>
    </location>
</feature>
<keyword evidence="5" id="KW-1185">Reference proteome</keyword>
<feature type="compositionally biased region" description="Acidic residues" evidence="1">
    <location>
        <begin position="88"/>
        <end position="107"/>
    </location>
</feature>
<evidence type="ECO:0000313" key="5">
    <source>
        <dbReference type="Proteomes" id="UP001530293"/>
    </source>
</evidence>
<reference evidence="4 5" key="1">
    <citation type="submission" date="2024-10" db="EMBL/GenBank/DDBJ databases">
        <title>Updated reference genomes for cyclostephanoid diatoms.</title>
        <authorList>
            <person name="Roberts W.R."/>
            <person name="Alverson A.J."/>
        </authorList>
    </citation>
    <scope>NUCLEOTIDE SEQUENCE [LARGE SCALE GENOMIC DNA]</scope>
    <source>
        <strain evidence="4 5">AJA232-27</strain>
    </source>
</reference>
<dbReference type="Gene3D" id="1.25.40.90">
    <property type="match status" value="1"/>
</dbReference>
<dbReference type="PROSITE" id="PS50942">
    <property type="entry name" value="ENTH"/>
    <property type="match status" value="1"/>
</dbReference>
<dbReference type="Pfam" id="PF07651">
    <property type="entry name" value="ANTH"/>
    <property type="match status" value="1"/>
</dbReference>
<feature type="compositionally biased region" description="Low complexity" evidence="1">
    <location>
        <begin position="409"/>
        <end position="418"/>
    </location>
</feature>
<evidence type="ECO:0000259" key="3">
    <source>
        <dbReference type="PROSITE" id="PS50942"/>
    </source>
</evidence>
<proteinExistence type="predicted"/>
<feature type="signal peptide" evidence="2">
    <location>
        <begin position="1"/>
        <end position="20"/>
    </location>
</feature>
<name>A0ABD3MN15_9STRA</name>
<accession>A0ABD3MN15</accession>
<feature type="compositionally biased region" description="Low complexity" evidence="1">
    <location>
        <begin position="53"/>
        <end position="66"/>
    </location>
</feature>
<feature type="region of interest" description="Disordered" evidence="1">
    <location>
        <begin position="19"/>
        <end position="209"/>
    </location>
</feature>
<feature type="compositionally biased region" description="Low complexity" evidence="1">
    <location>
        <begin position="126"/>
        <end position="137"/>
    </location>
</feature>
<dbReference type="SUPFAM" id="SSF48464">
    <property type="entry name" value="ENTH/VHS domain"/>
    <property type="match status" value="1"/>
</dbReference>
<dbReference type="Proteomes" id="UP001530293">
    <property type="component" value="Unassembled WGS sequence"/>
</dbReference>
<dbReference type="InterPro" id="IPR008942">
    <property type="entry name" value="ENTH_VHS"/>
</dbReference>
<feature type="compositionally biased region" description="Acidic residues" evidence="1">
    <location>
        <begin position="567"/>
        <end position="591"/>
    </location>
</feature>
<feature type="region of interest" description="Disordered" evidence="1">
    <location>
        <begin position="553"/>
        <end position="644"/>
    </location>
</feature>
<feature type="compositionally biased region" description="Acidic residues" evidence="1">
    <location>
        <begin position="628"/>
        <end position="644"/>
    </location>
</feature>
<feature type="compositionally biased region" description="Low complexity" evidence="1">
    <location>
        <begin position="21"/>
        <end position="33"/>
    </location>
</feature>
<protein>
    <recommendedName>
        <fullName evidence="3">ENTH domain-containing protein</fullName>
    </recommendedName>
</protein>
<dbReference type="InterPro" id="IPR011417">
    <property type="entry name" value="ANTH_dom"/>
</dbReference>
<keyword evidence="2" id="KW-0732">Signal</keyword>
<dbReference type="EMBL" id="JALLBG020000108">
    <property type="protein sequence ID" value="KAL3764243.1"/>
    <property type="molecule type" value="Genomic_DNA"/>
</dbReference>
<feature type="region of interest" description="Disordered" evidence="1">
    <location>
        <begin position="407"/>
        <end position="433"/>
    </location>
</feature>